<dbReference type="AlphaFoldDB" id="A0A927DGG1"/>
<sequence length="88" mass="9657">MATEPADAKIRPILIRLLHQECSTIQPLQVFAPSGAFLPVVGADKERAALAALFGESDASMRNFRDFFNVGFIDLLFDTICVFIAQQA</sequence>
<name>A0A927DGG1_KLEPN</name>
<evidence type="ECO:0000313" key="1">
    <source>
        <dbReference type="EMBL" id="MBD3705169.1"/>
    </source>
</evidence>
<organism evidence="1 2">
    <name type="scientific">Klebsiella pneumoniae</name>
    <dbReference type="NCBI Taxonomy" id="573"/>
    <lineage>
        <taxon>Bacteria</taxon>
        <taxon>Pseudomonadati</taxon>
        <taxon>Pseudomonadota</taxon>
        <taxon>Gammaproteobacteria</taxon>
        <taxon>Enterobacterales</taxon>
        <taxon>Enterobacteriaceae</taxon>
        <taxon>Klebsiella/Raoultella group</taxon>
        <taxon>Klebsiella</taxon>
        <taxon>Klebsiella pneumoniae complex</taxon>
    </lineage>
</organism>
<protein>
    <submittedName>
        <fullName evidence="1">Uncharacterized protein</fullName>
    </submittedName>
</protein>
<dbReference type="EMBL" id="JACXTH010000016">
    <property type="protein sequence ID" value="MBD3705169.1"/>
    <property type="molecule type" value="Genomic_DNA"/>
</dbReference>
<proteinExistence type="predicted"/>
<comment type="caution">
    <text evidence="1">The sequence shown here is derived from an EMBL/GenBank/DDBJ whole genome shotgun (WGS) entry which is preliminary data.</text>
</comment>
<evidence type="ECO:0000313" key="2">
    <source>
        <dbReference type="Proteomes" id="UP000652007"/>
    </source>
</evidence>
<gene>
    <name evidence="1" type="ORF">IE990_32285</name>
</gene>
<dbReference type="Proteomes" id="UP000652007">
    <property type="component" value="Unassembled WGS sequence"/>
</dbReference>
<reference evidence="1" key="1">
    <citation type="submission" date="2020-07" db="EMBL/GenBank/DDBJ databases">
        <title>Clinical and genomic characterization of carbapenemase-producing Enterobacterales causing secondary infections during the COVID-19 crisis at a New York City hospital.</title>
        <authorList>
            <person name="Gomez-Simmonds A."/>
            <person name="Annavajhala M.K."/>
            <person name="Uhlemann A.-C."/>
        </authorList>
    </citation>
    <scope>NUCLEOTIDE SEQUENCE</scope>
    <source>
        <strain evidence="1">NK1596</strain>
    </source>
</reference>
<accession>A0A927DGG1</accession>